<evidence type="ECO:0000256" key="2">
    <source>
        <dbReference type="ARBA" id="ARBA00023015"/>
    </source>
</evidence>
<dbReference type="Gene3D" id="1.10.10.10">
    <property type="entry name" value="Winged helix-like DNA-binding domain superfamily/Winged helix DNA-binding domain"/>
    <property type="match status" value="1"/>
</dbReference>
<dbReference type="Gene3D" id="1.10.1740.10">
    <property type="match status" value="1"/>
</dbReference>
<dbReference type="InterPro" id="IPR014284">
    <property type="entry name" value="RNA_pol_sigma-70_dom"/>
</dbReference>
<reference evidence="7 8" key="1">
    <citation type="submission" date="2022-02" db="EMBL/GenBank/DDBJ databases">
        <title>Paenibacillus sp. MBLB1776 Whole Genome Shotgun Sequencing.</title>
        <authorList>
            <person name="Hwang C.Y."/>
            <person name="Cho E.-S."/>
            <person name="Seo M.-J."/>
        </authorList>
    </citation>
    <scope>NUCLEOTIDE SEQUENCE [LARGE SCALE GENOMIC DNA]</scope>
    <source>
        <strain evidence="7 8">MBLB1776</strain>
    </source>
</reference>
<dbReference type="InterPro" id="IPR013324">
    <property type="entry name" value="RNA_pol_sigma_r3/r4-like"/>
</dbReference>
<keyword evidence="2" id="KW-0805">Transcription regulation</keyword>
<organism evidence="7 8">
    <name type="scientific">Paenibacillus aurantius</name>
    <dbReference type="NCBI Taxonomy" id="2918900"/>
    <lineage>
        <taxon>Bacteria</taxon>
        <taxon>Bacillati</taxon>
        <taxon>Bacillota</taxon>
        <taxon>Bacilli</taxon>
        <taxon>Bacillales</taxon>
        <taxon>Paenibacillaceae</taxon>
        <taxon>Paenibacillus</taxon>
    </lineage>
</organism>
<evidence type="ECO:0000313" key="8">
    <source>
        <dbReference type="Proteomes" id="UP001305702"/>
    </source>
</evidence>
<dbReference type="GO" id="GO:0006352">
    <property type="term" value="P:DNA-templated transcription initiation"/>
    <property type="evidence" value="ECO:0007669"/>
    <property type="project" value="InterPro"/>
</dbReference>
<dbReference type="GO" id="GO:0003677">
    <property type="term" value="F:DNA binding"/>
    <property type="evidence" value="ECO:0007669"/>
    <property type="project" value="InterPro"/>
</dbReference>
<dbReference type="Pfam" id="PF04542">
    <property type="entry name" value="Sigma70_r2"/>
    <property type="match status" value="1"/>
</dbReference>
<keyword evidence="3" id="KW-0731">Sigma factor</keyword>
<feature type="domain" description="RNA polymerase sigma factor 70 region 4 type 2" evidence="6">
    <location>
        <begin position="118"/>
        <end position="167"/>
    </location>
</feature>
<accession>A0AA96REV5</accession>
<dbReference type="PANTHER" id="PTHR43133">
    <property type="entry name" value="RNA POLYMERASE ECF-TYPE SIGMA FACTO"/>
    <property type="match status" value="1"/>
</dbReference>
<evidence type="ECO:0000256" key="3">
    <source>
        <dbReference type="ARBA" id="ARBA00023082"/>
    </source>
</evidence>
<dbReference type="InterPro" id="IPR036388">
    <property type="entry name" value="WH-like_DNA-bd_sf"/>
</dbReference>
<dbReference type="InterPro" id="IPR039425">
    <property type="entry name" value="RNA_pol_sigma-70-like"/>
</dbReference>
<dbReference type="InterPro" id="IPR007627">
    <property type="entry name" value="RNA_pol_sigma70_r2"/>
</dbReference>
<comment type="similarity">
    <text evidence="1">Belongs to the sigma-70 factor family. ECF subfamily.</text>
</comment>
<dbReference type="CDD" id="cd06171">
    <property type="entry name" value="Sigma70_r4"/>
    <property type="match status" value="1"/>
</dbReference>
<evidence type="ECO:0000256" key="4">
    <source>
        <dbReference type="ARBA" id="ARBA00023163"/>
    </source>
</evidence>
<name>A0AA96REV5_9BACL</name>
<evidence type="ECO:0000313" key="7">
    <source>
        <dbReference type="EMBL" id="WNQ11292.1"/>
    </source>
</evidence>
<dbReference type="NCBIfam" id="TIGR02937">
    <property type="entry name" value="sigma70-ECF"/>
    <property type="match status" value="1"/>
</dbReference>
<dbReference type="PANTHER" id="PTHR43133:SF46">
    <property type="entry name" value="RNA POLYMERASE SIGMA-70 FACTOR ECF SUBFAMILY"/>
    <property type="match status" value="1"/>
</dbReference>
<protein>
    <submittedName>
        <fullName evidence="7">RNA polymerase sigma factor</fullName>
    </submittedName>
</protein>
<dbReference type="AlphaFoldDB" id="A0AA96REV5"/>
<dbReference type="InterPro" id="IPR013249">
    <property type="entry name" value="RNA_pol_sigma70_r4_t2"/>
</dbReference>
<evidence type="ECO:0000259" key="5">
    <source>
        <dbReference type="Pfam" id="PF04542"/>
    </source>
</evidence>
<feature type="domain" description="RNA polymerase sigma-70 region 2" evidence="5">
    <location>
        <begin position="20"/>
        <end position="84"/>
    </location>
</feature>
<proteinExistence type="inferred from homology"/>
<dbReference type="InterPro" id="IPR013325">
    <property type="entry name" value="RNA_pol_sigma_r2"/>
</dbReference>
<keyword evidence="4" id="KW-0804">Transcription</keyword>
<dbReference type="SUPFAM" id="SSF88659">
    <property type="entry name" value="Sigma3 and sigma4 domains of RNA polymerase sigma factors"/>
    <property type="match status" value="1"/>
</dbReference>
<dbReference type="EMBL" id="CP130318">
    <property type="protein sequence ID" value="WNQ11292.1"/>
    <property type="molecule type" value="Genomic_DNA"/>
</dbReference>
<evidence type="ECO:0000256" key="1">
    <source>
        <dbReference type="ARBA" id="ARBA00010641"/>
    </source>
</evidence>
<dbReference type="SUPFAM" id="SSF88946">
    <property type="entry name" value="Sigma2 domain of RNA polymerase sigma factors"/>
    <property type="match status" value="1"/>
</dbReference>
<sequence length="178" mass="20436">MSYEYLIYTANMDSGTLDGLMKDYGKDIWNYAYFLTGDRHAADDLSQEVFLRAYRSIGNFRGEATVKTWLLRITRNLALNHRRSAFIRRVTLLDRIQRQGSVRSAEEAFLDAEVADGIWRAVLRLPVPFREVLLLDMQHGMSMEEIAGMLHVSVGTVKSRLHRARAKVTKALQEEEGQ</sequence>
<dbReference type="Proteomes" id="UP001305702">
    <property type="component" value="Chromosome"/>
</dbReference>
<gene>
    <name evidence="7" type="ORF">MJA45_27455</name>
</gene>
<dbReference type="KEGG" id="paun:MJA45_27455"/>
<keyword evidence="8" id="KW-1185">Reference proteome</keyword>
<evidence type="ECO:0000259" key="6">
    <source>
        <dbReference type="Pfam" id="PF08281"/>
    </source>
</evidence>
<dbReference type="RefSeq" id="WP_315605068.1">
    <property type="nucleotide sequence ID" value="NZ_CP130318.1"/>
</dbReference>
<dbReference type="GO" id="GO:0016987">
    <property type="term" value="F:sigma factor activity"/>
    <property type="evidence" value="ECO:0007669"/>
    <property type="project" value="UniProtKB-KW"/>
</dbReference>
<dbReference type="Pfam" id="PF08281">
    <property type="entry name" value="Sigma70_r4_2"/>
    <property type="match status" value="1"/>
</dbReference>